<reference evidence="1 2" key="1">
    <citation type="journal article" date="2016" name="Nat. Commun.">
        <title>Thousands of microbial genomes shed light on interconnected biogeochemical processes in an aquifer system.</title>
        <authorList>
            <person name="Anantharaman K."/>
            <person name="Brown C.T."/>
            <person name="Hug L.A."/>
            <person name="Sharon I."/>
            <person name="Castelle C.J."/>
            <person name="Probst A.J."/>
            <person name="Thomas B.C."/>
            <person name="Singh A."/>
            <person name="Wilkins M.J."/>
            <person name="Karaoz U."/>
            <person name="Brodie E.L."/>
            <person name="Williams K.H."/>
            <person name="Hubbard S.S."/>
            <person name="Banfield J.F."/>
        </authorList>
    </citation>
    <scope>NUCLEOTIDE SEQUENCE [LARGE SCALE GENOMIC DNA]</scope>
</reference>
<comment type="caution">
    <text evidence="1">The sequence shown here is derived from an EMBL/GenBank/DDBJ whole genome shotgun (WGS) entry which is preliminary data.</text>
</comment>
<dbReference type="EMBL" id="MHOQ01000039">
    <property type="protein sequence ID" value="OGZ65719.1"/>
    <property type="molecule type" value="Genomic_DNA"/>
</dbReference>
<organism evidence="1 2">
    <name type="scientific">Candidatus Staskawiczbacteria bacterium RIFCSPHIGHO2_02_FULL_33_16</name>
    <dbReference type="NCBI Taxonomy" id="1802204"/>
    <lineage>
        <taxon>Bacteria</taxon>
        <taxon>Candidatus Staskawicziibacteriota</taxon>
    </lineage>
</organism>
<gene>
    <name evidence="1" type="ORF">A3D34_03430</name>
</gene>
<dbReference type="AlphaFoldDB" id="A0A1G2HTJ1"/>
<evidence type="ECO:0000313" key="2">
    <source>
        <dbReference type="Proteomes" id="UP000179183"/>
    </source>
</evidence>
<dbReference type="Proteomes" id="UP000179183">
    <property type="component" value="Unassembled WGS sequence"/>
</dbReference>
<proteinExistence type="predicted"/>
<evidence type="ECO:0000313" key="1">
    <source>
        <dbReference type="EMBL" id="OGZ65719.1"/>
    </source>
</evidence>
<sequence length="106" mass="12287">MEKEQQENTGMSEDLWRKMLKSLQRCEILKTAAKYYGIEIGLNTNILSDIQVNNILVFLFSDSKKDSDIDQINTPLARIESICDETGFNKEELIQWKEASNQWLGK</sequence>
<name>A0A1G2HTJ1_9BACT</name>
<protein>
    <submittedName>
        <fullName evidence="1">Uncharacterized protein</fullName>
    </submittedName>
</protein>
<accession>A0A1G2HTJ1</accession>